<keyword evidence="1" id="KW-0560">Oxidoreductase</keyword>
<dbReference type="GO" id="GO:0016491">
    <property type="term" value="F:oxidoreductase activity"/>
    <property type="evidence" value="ECO:0007669"/>
    <property type="project" value="UniProtKB-KW"/>
</dbReference>
<proteinExistence type="predicted"/>
<dbReference type="InterPro" id="IPR042098">
    <property type="entry name" value="TauD-like_sf"/>
</dbReference>
<accession>A0AAN7UNF7</accession>
<feature type="domain" description="TauD/TfdA-like" evidence="2">
    <location>
        <begin position="40"/>
        <end position="107"/>
    </location>
</feature>
<dbReference type="Proteomes" id="UP001305414">
    <property type="component" value="Unassembled WGS sequence"/>
</dbReference>
<evidence type="ECO:0000313" key="4">
    <source>
        <dbReference type="Proteomes" id="UP001305414"/>
    </source>
</evidence>
<dbReference type="AlphaFoldDB" id="A0AAN7UNF7"/>
<dbReference type="EMBL" id="JAWHQM010000023">
    <property type="protein sequence ID" value="KAK5632157.1"/>
    <property type="molecule type" value="Genomic_DNA"/>
</dbReference>
<evidence type="ECO:0000259" key="2">
    <source>
        <dbReference type="Pfam" id="PF02668"/>
    </source>
</evidence>
<dbReference type="InterPro" id="IPR003819">
    <property type="entry name" value="TauD/TfdA-like"/>
</dbReference>
<dbReference type="Pfam" id="PF02668">
    <property type="entry name" value="TauD"/>
    <property type="match status" value="1"/>
</dbReference>
<keyword evidence="4" id="KW-1185">Reference proteome</keyword>
<organism evidence="3 4">
    <name type="scientific">Xylaria bambusicola</name>
    <dbReference type="NCBI Taxonomy" id="326684"/>
    <lineage>
        <taxon>Eukaryota</taxon>
        <taxon>Fungi</taxon>
        <taxon>Dikarya</taxon>
        <taxon>Ascomycota</taxon>
        <taxon>Pezizomycotina</taxon>
        <taxon>Sordariomycetes</taxon>
        <taxon>Xylariomycetidae</taxon>
        <taxon>Xylariales</taxon>
        <taxon>Xylariaceae</taxon>
        <taxon>Xylaria</taxon>
    </lineage>
</organism>
<name>A0AAN7UNF7_9PEZI</name>
<dbReference type="Gene3D" id="3.60.130.10">
    <property type="entry name" value="Clavaminate synthase-like"/>
    <property type="match status" value="1"/>
</dbReference>
<dbReference type="SUPFAM" id="SSF51197">
    <property type="entry name" value="Clavaminate synthase-like"/>
    <property type="match status" value="1"/>
</dbReference>
<sequence>MANSYDLQTPRHVQPLRKLDSRNVPILFRFSRYGILGWQRKRNPALPAPTEAQIEALDAIQFTAMRNSFKIPAQKGDILLVNDMALVHAREGFDDGGEMKRHLIKMYFRDPEQEWDIPTSFKNEWKMAYSSKQPDETRKETWNIDYESGLEELSSLNG</sequence>
<reference evidence="3 4" key="1">
    <citation type="submission" date="2023-10" db="EMBL/GenBank/DDBJ databases">
        <title>Draft genome sequence of Xylaria bambusicola isolate GMP-LS, the root and basal stem rot pathogen of sugarcane in Indonesia.</title>
        <authorList>
            <person name="Selvaraj P."/>
            <person name="Muralishankar V."/>
            <person name="Muruganantham S."/>
            <person name="Sp S."/>
            <person name="Haryani S."/>
            <person name="Lau K.J.X."/>
            <person name="Naqvi N.I."/>
        </authorList>
    </citation>
    <scope>NUCLEOTIDE SEQUENCE [LARGE SCALE GENOMIC DNA]</scope>
    <source>
        <strain evidence="3">GMP-LS</strain>
    </source>
</reference>
<comment type="caution">
    <text evidence="3">The sequence shown here is derived from an EMBL/GenBank/DDBJ whole genome shotgun (WGS) entry which is preliminary data.</text>
</comment>
<evidence type="ECO:0000313" key="3">
    <source>
        <dbReference type="EMBL" id="KAK5632157.1"/>
    </source>
</evidence>
<protein>
    <recommendedName>
        <fullName evidence="2">TauD/TfdA-like domain-containing protein</fullName>
    </recommendedName>
</protein>
<gene>
    <name evidence="3" type="ORF">RRF57_007871</name>
</gene>
<evidence type="ECO:0000256" key="1">
    <source>
        <dbReference type="ARBA" id="ARBA00023002"/>
    </source>
</evidence>